<organism evidence="7 8">
    <name type="scientific">Phototrophicus methaneseepsis</name>
    <dbReference type="NCBI Taxonomy" id="2710758"/>
    <lineage>
        <taxon>Bacteria</taxon>
        <taxon>Bacillati</taxon>
        <taxon>Chloroflexota</taxon>
        <taxon>Candidatus Thermofontia</taxon>
        <taxon>Phototrophicales</taxon>
        <taxon>Phototrophicaceae</taxon>
        <taxon>Phototrophicus</taxon>
    </lineage>
</organism>
<proteinExistence type="predicted"/>
<dbReference type="SUPFAM" id="SSF51621">
    <property type="entry name" value="Phosphoenolpyruvate/pyruvate domain"/>
    <property type="match status" value="1"/>
</dbReference>
<dbReference type="EMBL" id="CP062983">
    <property type="protein sequence ID" value="QPC82605.1"/>
    <property type="molecule type" value="Genomic_DNA"/>
</dbReference>
<gene>
    <name evidence="7" type="ORF">G4Y79_23435</name>
</gene>
<protein>
    <submittedName>
        <fullName evidence="7">CoA ester lyase</fullName>
    </submittedName>
</protein>
<dbReference type="AlphaFoldDB" id="A0A7S8IDH7"/>
<comment type="cofactor">
    <cofactor evidence="1">
        <name>Mg(2+)</name>
        <dbReference type="ChEBI" id="CHEBI:18420"/>
    </cofactor>
</comment>
<dbReference type="InterPro" id="IPR005000">
    <property type="entry name" value="Aldolase/citrate-lyase_domain"/>
</dbReference>
<feature type="domain" description="HpcH/HpaI aldolase/citrate lyase" evidence="6">
    <location>
        <begin position="9"/>
        <end position="230"/>
    </location>
</feature>
<evidence type="ECO:0000256" key="3">
    <source>
        <dbReference type="ARBA" id="ARBA00022842"/>
    </source>
</evidence>
<feature type="binding site" evidence="4">
    <location>
        <position position="70"/>
    </location>
    <ligand>
        <name>substrate</name>
    </ligand>
</feature>
<dbReference type="PIRSF" id="PIRSF015582">
    <property type="entry name" value="Cit_lyase_B"/>
    <property type="match status" value="1"/>
</dbReference>
<evidence type="ECO:0000256" key="4">
    <source>
        <dbReference type="PIRSR" id="PIRSR015582-1"/>
    </source>
</evidence>
<dbReference type="InterPro" id="IPR011206">
    <property type="entry name" value="Citrate_lyase_beta/mcl1/mcl2"/>
</dbReference>
<dbReference type="RefSeq" id="WP_195170674.1">
    <property type="nucleotide sequence ID" value="NZ_CP062983.1"/>
</dbReference>
<dbReference type="GO" id="GO:0000287">
    <property type="term" value="F:magnesium ion binding"/>
    <property type="evidence" value="ECO:0007669"/>
    <property type="project" value="TreeGrafter"/>
</dbReference>
<feature type="binding site" evidence="5">
    <location>
        <position position="161"/>
    </location>
    <ligand>
        <name>Mg(2+)</name>
        <dbReference type="ChEBI" id="CHEBI:18420"/>
    </ligand>
</feature>
<keyword evidence="3 5" id="KW-0460">Magnesium</keyword>
<dbReference type="Gene3D" id="3.20.20.60">
    <property type="entry name" value="Phosphoenolpyruvate-binding domains"/>
    <property type="match status" value="1"/>
</dbReference>
<dbReference type="GO" id="GO:0016829">
    <property type="term" value="F:lyase activity"/>
    <property type="evidence" value="ECO:0007669"/>
    <property type="project" value="UniProtKB-KW"/>
</dbReference>
<dbReference type="InterPro" id="IPR015813">
    <property type="entry name" value="Pyrv/PenolPyrv_kinase-like_dom"/>
</dbReference>
<dbReference type="KEGG" id="pmet:G4Y79_23435"/>
<reference evidence="7 8" key="1">
    <citation type="submission" date="2020-02" db="EMBL/GenBank/DDBJ databases">
        <authorList>
            <person name="Zheng R.K."/>
            <person name="Sun C.M."/>
        </authorList>
    </citation>
    <scope>NUCLEOTIDE SEQUENCE [LARGE SCALE GENOMIC DNA]</scope>
    <source>
        <strain evidence="8">rifampicinis</strain>
    </source>
</reference>
<accession>A0A7S8IDH7</accession>
<feature type="binding site" evidence="5">
    <location>
        <position position="134"/>
    </location>
    <ligand>
        <name>Mg(2+)</name>
        <dbReference type="ChEBI" id="CHEBI:18420"/>
    </ligand>
</feature>
<dbReference type="Proteomes" id="UP000594468">
    <property type="component" value="Chromosome"/>
</dbReference>
<dbReference type="Pfam" id="PF03328">
    <property type="entry name" value="HpcH_HpaI"/>
    <property type="match status" value="1"/>
</dbReference>
<evidence type="ECO:0000313" key="7">
    <source>
        <dbReference type="EMBL" id="QPC82605.1"/>
    </source>
</evidence>
<keyword evidence="2 5" id="KW-0479">Metal-binding</keyword>
<evidence type="ECO:0000313" key="8">
    <source>
        <dbReference type="Proteomes" id="UP000594468"/>
    </source>
</evidence>
<evidence type="ECO:0000259" key="6">
    <source>
        <dbReference type="Pfam" id="PF03328"/>
    </source>
</evidence>
<name>A0A7S8IDH7_9CHLR</name>
<dbReference type="PANTHER" id="PTHR32308:SF0">
    <property type="entry name" value="HPCH_HPAI ALDOLASE_CITRATE LYASE DOMAIN-CONTAINING PROTEIN"/>
    <property type="match status" value="1"/>
</dbReference>
<evidence type="ECO:0000256" key="1">
    <source>
        <dbReference type="ARBA" id="ARBA00001946"/>
    </source>
</evidence>
<dbReference type="PANTHER" id="PTHR32308">
    <property type="entry name" value="LYASE BETA SUBUNIT, PUTATIVE (AFU_ORTHOLOGUE AFUA_4G13030)-RELATED"/>
    <property type="match status" value="1"/>
</dbReference>
<dbReference type="InterPro" id="IPR040442">
    <property type="entry name" value="Pyrv_kinase-like_dom_sf"/>
</dbReference>
<sequence length="300" mass="32951">MTIAKRIRRALLFMPGDSRRKIEKGAEMSVDSIIMDLEDAIALNQKEAARQNVAAALREVDFKNSEALVRINQVIPGWLYKQDILATIDAHPDGYVLPKVETGEQVHHVSAYLAEAEEAHGWAANSIKLLAIVETARGIVNLQDIVQSDRRLEAVIFGAEDLAGDIGARRTPEGREVFYAQSAVVIHAKAAGLQAIDTVFVDLSGPLDALISETRYALNMGYTGKLAIHPRQVEPIQDVFTPTMKEIATAQSLIRSFEDQQNLGVGVFEHNGKMVDMPMIRAAAEVIRRATECGLIAEEI</sequence>
<dbReference type="GO" id="GO:0006107">
    <property type="term" value="P:oxaloacetate metabolic process"/>
    <property type="evidence" value="ECO:0007669"/>
    <property type="project" value="TreeGrafter"/>
</dbReference>
<keyword evidence="8" id="KW-1185">Reference proteome</keyword>
<feature type="binding site" evidence="4">
    <location>
        <position position="134"/>
    </location>
    <ligand>
        <name>substrate</name>
    </ligand>
</feature>
<evidence type="ECO:0000256" key="2">
    <source>
        <dbReference type="ARBA" id="ARBA00022723"/>
    </source>
</evidence>
<evidence type="ECO:0000256" key="5">
    <source>
        <dbReference type="PIRSR" id="PIRSR015582-2"/>
    </source>
</evidence>
<keyword evidence="7" id="KW-0456">Lyase</keyword>